<sequence length="300" mass="30836">MKRSLTTVTRGGLAVACATIVVACGTASNSDETVSTTPDNTSAATTTTPPAVTAADPAQYQFAPDRYRFAVEGTPRRECVLFPGIADSGRTVTCSVSFPAGTPEVDVPPFGSGPPNAVALTKQGYYPTITESGPPGAAVLPVNSQLTVDDTTCTAISGGFECSADSNQVRYVDGNLTLTGTQTTTTAVPTTIPTTTPPTAYGAPMDVYTDSTTPAAPGTTCGASTGRRVLTVVSGTISCADALTVMDTYRGLPLDSAHGNANIREFDGWNCASPTYVMSRELGYGSRCSKGDIDLRTPVS</sequence>
<proteinExistence type="predicted"/>
<gene>
    <name evidence="3" type="ORF">ACFFQ6_33675</name>
</gene>
<evidence type="ECO:0000313" key="4">
    <source>
        <dbReference type="Proteomes" id="UP001589587"/>
    </source>
</evidence>
<feature type="chain" id="PRO_5046555236" evidence="2">
    <location>
        <begin position="24"/>
        <end position="300"/>
    </location>
</feature>
<name>A0ABV5XSD0_9NOCA</name>
<dbReference type="GeneID" id="93806636"/>
<evidence type="ECO:0000256" key="2">
    <source>
        <dbReference type="SAM" id="SignalP"/>
    </source>
</evidence>
<accession>A0ABV5XSD0</accession>
<feature type="compositionally biased region" description="Low complexity" evidence="1">
    <location>
        <begin position="35"/>
        <end position="50"/>
    </location>
</feature>
<protein>
    <submittedName>
        <fullName evidence="3">Uncharacterized protein</fullName>
    </submittedName>
</protein>
<evidence type="ECO:0000313" key="3">
    <source>
        <dbReference type="EMBL" id="MFB9784654.1"/>
    </source>
</evidence>
<reference evidence="3 4" key="1">
    <citation type="submission" date="2024-09" db="EMBL/GenBank/DDBJ databases">
        <authorList>
            <person name="Sun Q."/>
            <person name="Mori K."/>
        </authorList>
    </citation>
    <scope>NUCLEOTIDE SEQUENCE [LARGE SCALE GENOMIC DNA]</scope>
    <source>
        <strain evidence="3 4">JCM 11411</strain>
    </source>
</reference>
<dbReference type="RefSeq" id="WP_037131378.1">
    <property type="nucleotide sequence ID" value="NZ_JBEUOO010000048.1"/>
</dbReference>
<dbReference type="PROSITE" id="PS51257">
    <property type="entry name" value="PROKAR_LIPOPROTEIN"/>
    <property type="match status" value="1"/>
</dbReference>
<dbReference type="Proteomes" id="UP001589587">
    <property type="component" value="Unassembled WGS sequence"/>
</dbReference>
<evidence type="ECO:0000256" key="1">
    <source>
        <dbReference type="SAM" id="MobiDB-lite"/>
    </source>
</evidence>
<feature type="region of interest" description="Disordered" evidence="1">
    <location>
        <begin position="29"/>
        <end position="50"/>
    </location>
</feature>
<keyword evidence="2" id="KW-0732">Signal</keyword>
<feature type="signal peptide" evidence="2">
    <location>
        <begin position="1"/>
        <end position="23"/>
    </location>
</feature>
<dbReference type="EMBL" id="JBHMAS010000090">
    <property type="protein sequence ID" value="MFB9784654.1"/>
    <property type="molecule type" value="Genomic_DNA"/>
</dbReference>
<comment type="caution">
    <text evidence="3">The sequence shown here is derived from an EMBL/GenBank/DDBJ whole genome shotgun (WGS) entry which is preliminary data.</text>
</comment>
<keyword evidence="4" id="KW-1185">Reference proteome</keyword>
<organism evidence="3 4">
    <name type="scientific">Rhodococcus baikonurensis</name>
    <dbReference type="NCBI Taxonomy" id="172041"/>
    <lineage>
        <taxon>Bacteria</taxon>
        <taxon>Bacillati</taxon>
        <taxon>Actinomycetota</taxon>
        <taxon>Actinomycetes</taxon>
        <taxon>Mycobacteriales</taxon>
        <taxon>Nocardiaceae</taxon>
        <taxon>Rhodococcus</taxon>
        <taxon>Rhodococcus erythropolis group</taxon>
    </lineage>
</organism>